<dbReference type="Proteomes" id="UP001465976">
    <property type="component" value="Unassembled WGS sequence"/>
</dbReference>
<dbReference type="InterPro" id="IPR029058">
    <property type="entry name" value="AB_hydrolase_fold"/>
</dbReference>
<dbReference type="PANTHER" id="PTHR48081:SF8">
    <property type="entry name" value="ALPHA_BETA HYDROLASE FOLD-3 DOMAIN-CONTAINING PROTEIN-RELATED"/>
    <property type="match status" value="1"/>
</dbReference>
<dbReference type="InterPro" id="IPR050300">
    <property type="entry name" value="GDXG_lipolytic_enzyme"/>
</dbReference>
<protein>
    <recommendedName>
        <fullName evidence="2">Alpha/beta hydrolase fold-3 domain-containing protein</fullName>
    </recommendedName>
</protein>
<feature type="domain" description="Alpha/beta hydrolase fold-3" evidence="2">
    <location>
        <begin position="94"/>
        <end position="307"/>
    </location>
</feature>
<evidence type="ECO:0000256" key="1">
    <source>
        <dbReference type="ARBA" id="ARBA00022801"/>
    </source>
</evidence>
<keyword evidence="4" id="KW-1185">Reference proteome</keyword>
<dbReference type="Pfam" id="PF07859">
    <property type="entry name" value="Abhydrolase_3"/>
    <property type="match status" value="1"/>
</dbReference>
<gene>
    <name evidence="3" type="ORF">V5O48_013708</name>
</gene>
<dbReference type="Gene3D" id="3.40.50.1820">
    <property type="entry name" value="alpha/beta hydrolase"/>
    <property type="match status" value="1"/>
</dbReference>
<evidence type="ECO:0000313" key="3">
    <source>
        <dbReference type="EMBL" id="KAL0568279.1"/>
    </source>
</evidence>
<comment type="caution">
    <text evidence="3">The sequence shown here is derived from an EMBL/GenBank/DDBJ whole genome shotgun (WGS) entry which is preliminary data.</text>
</comment>
<sequence length="343" mass="37875">MSENLHFSTIDPELASIVVALPPDENISIEARRERYQKDIVPKAQQNHKSLLPQPSEYNLVDHQIDVGNGASVLARCVTPTPGPGEDGTFPLFFWVHGGGWIAGDVNMDDYHLRRTCVDLRISIVNCEYRLAPEHPFPIGLNDCYAALKYVAAHPDVFSASLRKGFIVGGASAGGNLAAVIVHRARDDPFFKDTPITGQLLQIPCLIHPKAQPDKYKSALLSMEQNKDAPSLSKAAMELIADLYNAPLTDPEMSPILLSSHKGLPPAYIQVCGLDPLRDEGILYKKLLEEAGVPAKLEVYPGVPHLFDVFYPSLKQAKKYIEDYRDGIRWLNASRKAERTEGA</sequence>
<evidence type="ECO:0000259" key="2">
    <source>
        <dbReference type="Pfam" id="PF07859"/>
    </source>
</evidence>
<dbReference type="InterPro" id="IPR013094">
    <property type="entry name" value="AB_hydrolase_3"/>
</dbReference>
<keyword evidence="1" id="KW-0378">Hydrolase</keyword>
<reference evidence="3 4" key="1">
    <citation type="submission" date="2024-02" db="EMBL/GenBank/DDBJ databases">
        <title>A draft genome for the cacao thread blight pathogen Marasmius crinis-equi.</title>
        <authorList>
            <person name="Cohen S.P."/>
            <person name="Baruah I.K."/>
            <person name="Amoako-Attah I."/>
            <person name="Bukari Y."/>
            <person name="Meinhardt L.W."/>
            <person name="Bailey B.A."/>
        </authorList>
    </citation>
    <scope>NUCLEOTIDE SEQUENCE [LARGE SCALE GENOMIC DNA]</scope>
    <source>
        <strain evidence="3 4">GH-76</strain>
    </source>
</reference>
<organism evidence="3 4">
    <name type="scientific">Marasmius crinis-equi</name>
    <dbReference type="NCBI Taxonomy" id="585013"/>
    <lineage>
        <taxon>Eukaryota</taxon>
        <taxon>Fungi</taxon>
        <taxon>Dikarya</taxon>
        <taxon>Basidiomycota</taxon>
        <taxon>Agaricomycotina</taxon>
        <taxon>Agaricomycetes</taxon>
        <taxon>Agaricomycetidae</taxon>
        <taxon>Agaricales</taxon>
        <taxon>Marasmiineae</taxon>
        <taxon>Marasmiaceae</taxon>
        <taxon>Marasmius</taxon>
    </lineage>
</organism>
<proteinExistence type="predicted"/>
<name>A0ABR3EZC6_9AGAR</name>
<accession>A0ABR3EZC6</accession>
<dbReference type="SUPFAM" id="SSF53474">
    <property type="entry name" value="alpha/beta-Hydrolases"/>
    <property type="match status" value="1"/>
</dbReference>
<dbReference type="PANTHER" id="PTHR48081">
    <property type="entry name" value="AB HYDROLASE SUPERFAMILY PROTEIN C4A8.06C"/>
    <property type="match status" value="1"/>
</dbReference>
<dbReference type="EMBL" id="JBAHYK010001375">
    <property type="protein sequence ID" value="KAL0568279.1"/>
    <property type="molecule type" value="Genomic_DNA"/>
</dbReference>
<evidence type="ECO:0000313" key="4">
    <source>
        <dbReference type="Proteomes" id="UP001465976"/>
    </source>
</evidence>